<dbReference type="GO" id="GO:0005576">
    <property type="term" value="C:extracellular region"/>
    <property type="evidence" value="ECO:0007669"/>
    <property type="project" value="GOC"/>
</dbReference>
<proteinExistence type="inferred from homology"/>
<evidence type="ECO:0000256" key="1">
    <source>
        <dbReference type="ARBA" id="ARBA00004048"/>
    </source>
</evidence>
<dbReference type="Pfam" id="PF15867">
    <property type="entry name" value="Dynein_attach_N"/>
    <property type="match status" value="1"/>
</dbReference>
<evidence type="ECO:0000256" key="6">
    <source>
        <dbReference type="ARBA" id="ARBA00022794"/>
    </source>
</evidence>
<evidence type="ECO:0000256" key="7">
    <source>
        <dbReference type="ARBA" id="ARBA00022846"/>
    </source>
</evidence>
<dbReference type="EMBL" id="CACRXK020002232">
    <property type="protein sequence ID" value="CAB3993305.1"/>
    <property type="molecule type" value="Genomic_DNA"/>
</dbReference>
<evidence type="ECO:0000256" key="9">
    <source>
        <dbReference type="ARBA" id="ARBA00023273"/>
    </source>
</evidence>
<evidence type="ECO:0000256" key="2">
    <source>
        <dbReference type="ARBA" id="ARBA00004230"/>
    </source>
</evidence>
<dbReference type="PANTHER" id="PTHR28572">
    <property type="entry name" value="COILED-COIL DOMAIN-CONTAINING PROTEIN 103"/>
    <property type="match status" value="1"/>
</dbReference>
<protein>
    <submittedName>
        <fullName evidence="12">Coiled-coil domain-containing 103-like</fullName>
    </submittedName>
</protein>
<keyword evidence="8" id="KW-0969">Cilium</keyword>
<dbReference type="InterPro" id="IPR042422">
    <property type="entry name" value="CC103"/>
</dbReference>
<dbReference type="GO" id="GO:0036157">
    <property type="term" value="C:outer dynein arm"/>
    <property type="evidence" value="ECO:0007669"/>
    <property type="project" value="InterPro"/>
</dbReference>
<keyword evidence="6" id="KW-0970">Cilium biogenesis/degradation</keyword>
<keyword evidence="7" id="KW-0282">Flagellum</keyword>
<reference evidence="12" key="1">
    <citation type="submission" date="2020-04" db="EMBL/GenBank/DDBJ databases">
        <authorList>
            <person name="Alioto T."/>
            <person name="Alioto T."/>
            <person name="Gomez Garrido J."/>
        </authorList>
    </citation>
    <scope>NUCLEOTIDE SEQUENCE</scope>
    <source>
        <strain evidence="12">A484AB</strain>
    </source>
</reference>
<keyword evidence="5" id="KW-0963">Cytoplasm</keyword>
<accession>A0A7D9DSY6</accession>
<comment type="subunit">
    <text evidence="4">Homodimer.</text>
</comment>
<keyword evidence="9" id="KW-0966">Cell projection</keyword>
<dbReference type="Pfam" id="PF13877">
    <property type="entry name" value="RPAP3_C"/>
    <property type="match status" value="1"/>
</dbReference>
<evidence type="ECO:0000313" key="12">
    <source>
        <dbReference type="EMBL" id="CAB3993305.1"/>
    </source>
</evidence>
<evidence type="ECO:0000256" key="4">
    <source>
        <dbReference type="ARBA" id="ARBA00011738"/>
    </source>
</evidence>
<dbReference type="GO" id="GO:0003351">
    <property type="term" value="P:epithelial cilium movement involved in extracellular fluid movement"/>
    <property type="evidence" value="ECO:0007669"/>
    <property type="project" value="TreeGrafter"/>
</dbReference>
<evidence type="ECO:0000256" key="11">
    <source>
        <dbReference type="SAM" id="MobiDB-lite"/>
    </source>
</evidence>
<dbReference type="InterPro" id="IPR031733">
    <property type="entry name" value="Dynein_attach_N"/>
</dbReference>
<dbReference type="PANTHER" id="PTHR28572:SF1">
    <property type="entry name" value="COILED-COIL DOMAIN-CONTAINING PROTEIN 103"/>
    <property type="match status" value="1"/>
</dbReference>
<comment type="similarity">
    <text evidence="10">Belongs to the DNAAF19/PR46b family.</text>
</comment>
<comment type="function">
    <text evidence="1">Dynein-attachment factor required for cilia motility.</text>
</comment>
<dbReference type="AlphaFoldDB" id="A0A7D9DSY6"/>
<evidence type="ECO:0000313" key="13">
    <source>
        <dbReference type="Proteomes" id="UP001152795"/>
    </source>
</evidence>
<gene>
    <name evidence="12" type="ORF">PACLA_8A061958</name>
</gene>
<evidence type="ECO:0000256" key="5">
    <source>
        <dbReference type="ARBA" id="ARBA00022490"/>
    </source>
</evidence>
<sequence length="234" mass="26873">MNKDGTIDFGKLEKQLLVAVDEDARYRRENDAKFRAVAQNVASYEEFKDIVAASHLKPLDKKDTEGLHNRKQPWNPYAGKSSEKTASPKDNILSGDLNVPRNSHEFQKYWRKCQKDKVKKYQYLITIGGPTLAEIFQAEISMALLGEIVDIFNENWKADDFSKIYDILHGLATVKRFSLSLQFLSGREKKVLIELFQKLNEVIVERQRGDCVHVECLGTLEKSYGVTVEMRDQV</sequence>
<evidence type="ECO:0000256" key="10">
    <source>
        <dbReference type="ARBA" id="ARBA00049986"/>
    </source>
</evidence>
<dbReference type="GO" id="GO:0031514">
    <property type="term" value="C:motile cilium"/>
    <property type="evidence" value="ECO:0007669"/>
    <property type="project" value="UniProtKB-SubCell"/>
</dbReference>
<organism evidence="12 13">
    <name type="scientific">Paramuricea clavata</name>
    <name type="common">Red gorgonian</name>
    <name type="synonym">Violescent sea-whip</name>
    <dbReference type="NCBI Taxonomy" id="317549"/>
    <lineage>
        <taxon>Eukaryota</taxon>
        <taxon>Metazoa</taxon>
        <taxon>Cnidaria</taxon>
        <taxon>Anthozoa</taxon>
        <taxon>Octocorallia</taxon>
        <taxon>Malacalcyonacea</taxon>
        <taxon>Plexauridae</taxon>
        <taxon>Paramuricea</taxon>
    </lineage>
</organism>
<feature type="region of interest" description="Disordered" evidence="11">
    <location>
        <begin position="61"/>
        <end position="96"/>
    </location>
</feature>
<evidence type="ECO:0000256" key="3">
    <source>
        <dbReference type="ARBA" id="ARBA00004496"/>
    </source>
</evidence>
<comment type="caution">
    <text evidence="12">The sequence shown here is derived from an EMBL/GenBank/DDBJ whole genome shotgun (WGS) entry which is preliminary data.</text>
</comment>
<evidence type="ECO:0000256" key="8">
    <source>
        <dbReference type="ARBA" id="ARBA00023069"/>
    </source>
</evidence>
<dbReference type="Proteomes" id="UP001152795">
    <property type="component" value="Unassembled WGS sequence"/>
</dbReference>
<keyword evidence="13" id="KW-1185">Reference proteome</keyword>
<dbReference type="OrthoDB" id="447931at2759"/>
<dbReference type="InterPro" id="IPR025986">
    <property type="entry name" value="RPAP3-like_C"/>
</dbReference>
<dbReference type="GO" id="GO:0036159">
    <property type="term" value="P:inner dynein arm assembly"/>
    <property type="evidence" value="ECO:0007669"/>
    <property type="project" value="TreeGrafter"/>
</dbReference>
<comment type="subcellular location">
    <subcellularLocation>
        <location evidence="2">Cell projection</location>
        <location evidence="2">Cilium</location>
        <location evidence="2">Flagellum</location>
    </subcellularLocation>
    <subcellularLocation>
        <location evidence="3">Cytoplasm</location>
    </subcellularLocation>
</comment>
<name>A0A7D9DSY6_PARCT</name>
<dbReference type="GO" id="GO:0007368">
    <property type="term" value="P:determination of left/right symmetry"/>
    <property type="evidence" value="ECO:0007669"/>
    <property type="project" value="TreeGrafter"/>
</dbReference>